<accession>A0A7X2S5J8</accession>
<reference evidence="1 2" key="1">
    <citation type="journal article" date="2017" name="Int. J. Syst. Evol. Microbiol.">
        <title>Bacillus mangrovi sp. nov., isolated from a sediment sample from a mangrove forest.</title>
        <authorList>
            <person name="Gupta V."/>
            <person name="Singh P.K."/>
            <person name="Korpole S."/>
            <person name="Tanuku N.R.S."/>
            <person name="Pinnaka A.K."/>
        </authorList>
    </citation>
    <scope>NUCLEOTIDE SEQUENCE [LARGE SCALE GENOMIC DNA]</scope>
    <source>
        <strain evidence="1 2">KCTC 33872</strain>
    </source>
</reference>
<evidence type="ECO:0000313" key="1">
    <source>
        <dbReference type="EMBL" id="MTH53196.1"/>
    </source>
</evidence>
<dbReference type="AlphaFoldDB" id="A0A7X2S5J8"/>
<keyword evidence="2" id="KW-1185">Reference proteome</keyword>
<organism evidence="1 2">
    <name type="scientific">Metabacillus mangrovi</name>
    <dbReference type="NCBI Taxonomy" id="1491830"/>
    <lineage>
        <taxon>Bacteria</taxon>
        <taxon>Bacillati</taxon>
        <taxon>Bacillota</taxon>
        <taxon>Bacilli</taxon>
        <taxon>Bacillales</taxon>
        <taxon>Bacillaceae</taxon>
        <taxon>Metabacillus</taxon>
    </lineage>
</organism>
<proteinExistence type="predicted"/>
<dbReference type="InterPro" id="IPR000801">
    <property type="entry name" value="Esterase-like"/>
</dbReference>
<gene>
    <name evidence="1" type="ORF">GKZ89_07195</name>
</gene>
<protein>
    <submittedName>
        <fullName evidence="1">Esterase family protein</fullName>
    </submittedName>
</protein>
<dbReference type="PANTHER" id="PTHR48098:SF3">
    <property type="entry name" value="IRON(III) ENTEROBACTIN ESTERASE"/>
    <property type="match status" value="1"/>
</dbReference>
<evidence type="ECO:0000313" key="2">
    <source>
        <dbReference type="Proteomes" id="UP000434639"/>
    </source>
</evidence>
<dbReference type="SUPFAM" id="SSF53474">
    <property type="entry name" value="alpha/beta-Hydrolases"/>
    <property type="match status" value="1"/>
</dbReference>
<dbReference type="InterPro" id="IPR029058">
    <property type="entry name" value="AB_hydrolase_fold"/>
</dbReference>
<dbReference type="PANTHER" id="PTHR48098">
    <property type="entry name" value="ENTEROCHELIN ESTERASE-RELATED"/>
    <property type="match status" value="1"/>
</dbReference>
<sequence length="241" mass="27662">MEKQTGVVKESSFFSESLNEELTVLTYLPKSYSPLYKYSLLIAQDGQDYFRLGRIARQYEALLEKEEAENVIIVGIPYKDVQDRRAKYHPDGEKFSAYKRFLAHELVPYLDNEYPVYQVGQGRALIGDSLAATIGLMTAFDYPNIFGKVIMQSPYVDDSVIEAAENFSSSPDITIFHQIGKKETEVKTTAGEVQNFLEPNRMLQKAIEKKGFPYLYEEFDGDHTWTHWQPLLPKALKAMFN</sequence>
<dbReference type="Pfam" id="PF00756">
    <property type="entry name" value="Esterase"/>
    <property type="match status" value="1"/>
</dbReference>
<name>A0A7X2S5J8_9BACI</name>
<dbReference type="Gene3D" id="3.40.50.1820">
    <property type="entry name" value="alpha/beta hydrolase"/>
    <property type="match status" value="1"/>
</dbReference>
<dbReference type="RefSeq" id="WP_162356568.1">
    <property type="nucleotide sequence ID" value="NZ_WMIB01000005.1"/>
</dbReference>
<dbReference type="InterPro" id="IPR050583">
    <property type="entry name" value="Mycobacterial_A85_antigen"/>
</dbReference>
<dbReference type="EMBL" id="WMIB01000005">
    <property type="protein sequence ID" value="MTH53196.1"/>
    <property type="molecule type" value="Genomic_DNA"/>
</dbReference>
<comment type="caution">
    <text evidence="1">The sequence shown here is derived from an EMBL/GenBank/DDBJ whole genome shotgun (WGS) entry which is preliminary data.</text>
</comment>
<dbReference type="Proteomes" id="UP000434639">
    <property type="component" value="Unassembled WGS sequence"/>
</dbReference>